<proteinExistence type="predicted"/>
<gene>
    <name evidence="1" type="ORF">A9F13_21g00539</name>
</gene>
<organism evidence="1 2">
    <name type="scientific">Clavispora lusitaniae</name>
    <name type="common">Candida lusitaniae</name>
    <dbReference type="NCBI Taxonomy" id="36911"/>
    <lineage>
        <taxon>Eukaryota</taxon>
        <taxon>Fungi</taxon>
        <taxon>Dikarya</taxon>
        <taxon>Ascomycota</taxon>
        <taxon>Saccharomycotina</taxon>
        <taxon>Pichiomycetes</taxon>
        <taxon>Metschnikowiaceae</taxon>
        <taxon>Clavispora</taxon>
    </lineage>
</organism>
<evidence type="ECO:0000313" key="1">
    <source>
        <dbReference type="EMBL" id="OVF06229.1"/>
    </source>
</evidence>
<dbReference type="KEGG" id="clus:A9F13_21g00539"/>
<comment type="caution">
    <text evidence="1">The sequence shown here is derived from an EMBL/GenBank/DDBJ whole genome shotgun (WGS) entry which is preliminary data.</text>
</comment>
<name>A0AA91PVX4_CLALS</name>
<accession>A0AA91PVX4</accession>
<reference evidence="1 2" key="1">
    <citation type="submission" date="2017-04" db="EMBL/GenBank/DDBJ databases">
        <title>Draft genome of the yeast Clavispora lusitaniae type strain CBS 6936.</title>
        <authorList>
            <person name="Durrens P."/>
            <person name="Klopp C."/>
            <person name="Biteau N."/>
            <person name="Fitton-Ouhabi V."/>
            <person name="Dementhon K."/>
            <person name="Accoceberry I."/>
            <person name="Sherman D.J."/>
            <person name="Noel T."/>
        </authorList>
    </citation>
    <scope>NUCLEOTIDE SEQUENCE [LARGE SCALE GENOMIC DNA]</scope>
    <source>
        <strain evidence="1 2">CBS 6936</strain>
    </source>
</reference>
<sequence length="287" mass="31820">MPTFVVSHRSPLVALLVAVSLKLYYRQRNVRIVVAEIFTKNASGLAEVRPWCGTSALSFRHVRHWDFLSSLISSLLVSVLVYAANIRIVNGRPVSPEIPSQRCLEVSLGSPSHHSAFLYHPSMVESLLRHHLSQSPSVSFVSVANKDRTAQLVQYLRTSADQVVWVHFESSFSNSNPFDADLVASSNICSTRYFPLHEPSHLPPHVLWIPQCRSVANISSKVSFSTHVHSLGNSSVRLSVISNGTVSEDDFSGRYDLMYAFAACGHVLDSVDGLLGKYKLNVTPHRL</sequence>
<protein>
    <submittedName>
        <fullName evidence="1">Uncharacterized protein</fullName>
    </submittedName>
</protein>
<dbReference type="EMBL" id="LYUB02000021">
    <property type="protein sequence ID" value="OVF06229.1"/>
    <property type="molecule type" value="Genomic_DNA"/>
</dbReference>
<evidence type="ECO:0000313" key="2">
    <source>
        <dbReference type="Proteomes" id="UP000195602"/>
    </source>
</evidence>
<dbReference type="AlphaFoldDB" id="A0AA91PVX4"/>
<dbReference type="Proteomes" id="UP000195602">
    <property type="component" value="Unassembled WGS sequence"/>
</dbReference>